<proteinExistence type="inferred from homology"/>
<evidence type="ECO:0000256" key="5">
    <source>
        <dbReference type="RuleBase" id="RU003470"/>
    </source>
</evidence>
<comment type="catalytic activity">
    <reaction evidence="4">
        <text>a D-aminoacyl-tRNA + H2O = a tRNA + a D-alpha-amino acid + H(+)</text>
        <dbReference type="Rhea" id="RHEA:13953"/>
        <dbReference type="Rhea" id="RHEA-COMP:10123"/>
        <dbReference type="Rhea" id="RHEA-COMP:10124"/>
        <dbReference type="ChEBI" id="CHEBI:15377"/>
        <dbReference type="ChEBI" id="CHEBI:15378"/>
        <dbReference type="ChEBI" id="CHEBI:59871"/>
        <dbReference type="ChEBI" id="CHEBI:78442"/>
        <dbReference type="ChEBI" id="CHEBI:79333"/>
        <dbReference type="EC" id="3.1.1.96"/>
    </reaction>
</comment>
<reference evidence="6 7" key="1">
    <citation type="submission" date="2020-06" db="EMBL/GenBank/DDBJ databases">
        <title>WGS assembly of Ceratodon purpureus strain R40.</title>
        <authorList>
            <person name="Carey S.B."/>
            <person name="Jenkins J."/>
            <person name="Shu S."/>
            <person name="Lovell J.T."/>
            <person name="Sreedasyam A."/>
            <person name="Maumus F."/>
            <person name="Tiley G.P."/>
            <person name="Fernandez-Pozo N."/>
            <person name="Barry K."/>
            <person name="Chen C."/>
            <person name="Wang M."/>
            <person name="Lipzen A."/>
            <person name="Daum C."/>
            <person name="Saski C.A."/>
            <person name="Payton A.C."/>
            <person name="Mcbreen J.C."/>
            <person name="Conrad R.E."/>
            <person name="Kollar L.M."/>
            <person name="Olsson S."/>
            <person name="Huttunen S."/>
            <person name="Landis J.B."/>
            <person name="Wickett N.J."/>
            <person name="Johnson M.G."/>
            <person name="Rensing S.A."/>
            <person name="Grimwood J."/>
            <person name="Schmutz J."/>
            <person name="Mcdaniel S.F."/>
        </authorList>
    </citation>
    <scope>NUCLEOTIDE SEQUENCE [LARGE SCALE GENOMIC DNA]</scope>
    <source>
        <strain evidence="6 7">R40</strain>
    </source>
</reference>
<keyword evidence="5" id="KW-0378">Hydrolase</keyword>
<dbReference type="AlphaFoldDB" id="A0A8T0H9R0"/>
<dbReference type="NCBIfam" id="TIGR00256">
    <property type="entry name" value="D-aminoacyl-tRNA deacylase"/>
    <property type="match status" value="1"/>
</dbReference>
<evidence type="ECO:0000313" key="6">
    <source>
        <dbReference type="EMBL" id="KAG0568626.1"/>
    </source>
</evidence>
<evidence type="ECO:0000256" key="2">
    <source>
        <dbReference type="ARBA" id="ARBA00013056"/>
    </source>
</evidence>
<dbReference type="EMBL" id="CM026427">
    <property type="protein sequence ID" value="KAG0568626.1"/>
    <property type="molecule type" value="Genomic_DNA"/>
</dbReference>
<dbReference type="PANTHER" id="PTHR10472">
    <property type="entry name" value="D-TYROSYL-TRNA TYR DEACYLASE"/>
    <property type="match status" value="1"/>
</dbReference>
<dbReference type="FunFam" id="3.50.80.10:FF:000001">
    <property type="entry name" value="D-aminoacyl-tRNA deacylase"/>
    <property type="match status" value="1"/>
</dbReference>
<evidence type="ECO:0000313" key="7">
    <source>
        <dbReference type="Proteomes" id="UP000822688"/>
    </source>
</evidence>
<dbReference type="SUPFAM" id="SSF69500">
    <property type="entry name" value="DTD-like"/>
    <property type="match status" value="1"/>
</dbReference>
<keyword evidence="5" id="KW-0963">Cytoplasm</keyword>
<dbReference type="PANTHER" id="PTHR10472:SF5">
    <property type="entry name" value="D-AMINOACYL-TRNA DEACYLASE 1"/>
    <property type="match status" value="1"/>
</dbReference>
<keyword evidence="5" id="KW-0694">RNA-binding</keyword>
<keyword evidence="7" id="KW-1185">Reference proteome</keyword>
<evidence type="ECO:0000256" key="1">
    <source>
        <dbReference type="ARBA" id="ARBA00009673"/>
    </source>
</evidence>
<dbReference type="Gene3D" id="3.50.80.10">
    <property type="entry name" value="D-tyrosyl-tRNA(Tyr) deacylase"/>
    <property type="match status" value="1"/>
</dbReference>
<dbReference type="EC" id="3.1.1.96" evidence="2 5"/>
<dbReference type="Pfam" id="PF02580">
    <property type="entry name" value="Tyr_Deacylase"/>
    <property type="match status" value="1"/>
</dbReference>
<dbReference type="HAMAP" id="MF_00518">
    <property type="entry name" value="Deacylase_Dtd"/>
    <property type="match status" value="1"/>
</dbReference>
<accession>A0A8T0H9R0</accession>
<dbReference type="GO" id="GO:0051500">
    <property type="term" value="F:D-tyrosyl-tRNA(Tyr) deacylase activity"/>
    <property type="evidence" value="ECO:0007669"/>
    <property type="project" value="TreeGrafter"/>
</dbReference>
<sequence length="231" mass="25529">MRAVVQRVTSARIEVDGKTVSEIGHGLLVLVGLLDSDTDVDSEFICRKILNMRLFQNEKTGKPWDQNVMQKNYEVLLVSQFTLYGVLKGNKPDFHVAMPPQLAKPFYESLVQRVRKAYKPDAVKDGVFGAMMQVHLVNDGPVTMNLDSRKVSTPESGTQDDSLKIFPAKTAVQNQKTTVSQKVPQAKLSLGVGHVGARIGVRHRNSIFPPCTWILPRGACHSTCAMLKSLA</sequence>
<evidence type="ECO:0000256" key="3">
    <source>
        <dbReference type="ARBA" id="ARBA00047676"/>
    </source>
</evidence>
<dbReference type="GO" id="GO:0005737">
    <property type="term" value="C:cytoplasm"/>
    <property type="evidence" value="ECO:0007669"/>
    <property type="project" value="UniProtKB-SubCell"/>
</dbReference>
<name>A0A8T0H9R0_CERPU</name>
<evidence type="ECO:0000256" key="4">
    <source>
        <dbReference type="ARBA" id="ARBA00048018"/>
    </source>
</evidence>
<keyword evidence="5" id="KW-0820">tRNA-binding</keyword>
<comment type="subcellular location">
    <subcellularLocation>
        <location evidence="5">Cytoplasm</location>
    </subcellularLocation>
</comment>
<comment type="similarity">
    <text evidence="1 5">Belongs to the DTD family.</text>
</comment>
<gene>
    <name evidence="6" type="ORF">KC19_6G034000</name>
</gene>
<dbReference type="GO" id="GO:0000049">
    <property type="term" value="F:tRNA binding"/>
    <property type="evidence" value="ECO:0007669"/>
    <property type="project" value="UniProtKB-KW"/>
</dbReference>
<dbReference type="InterPro" id="IPR003732">
    <property type="entry name" value="Daa-tRNA_deacyls_DTD"/>
</dbReference>
<organism evidence="6 7">
    <name type="scientific">Ceratodon purpureus</name>
    <name type="common">Fire moss</name>
    <name type="synonym">Dicranum purpureum</name>
    <dbReference type="NCBI Taxonomy" id="3225"/>
    <lineage>
        <taxon>Eukaryota</taxon>
        <taxon>Viridiplantae</taxon>
        <taxon>Streptophyta</taxon>
        <taxon>Embryophyta</taxon>
        <taxon>Bryophyta</taxon>
        <taxon>Bryophytina</taxon>
        <taxon>Bryopsida</taxon>
        <taxon>Dicranidae</taxon>
        <taxon>Pseudoditrichales</taxon>
        <taxon>Ditrichaceae</taxon>
        <taxon>Ceratodon</taxon>
    </lineage>
</organism>
<dbReference type="InterPro" id="IPR023509">
    <property type="entry name" value="DTD-like_sf"/>
</dbReference>
<comment type="caution">
    <text evidence="6">The sequence shown here is derived from an EMBL/GenBank/DDBJ whole genome shotgun (WGS) entry which is preliminary data.</text>
</comment>
<dbReference type="Proteomes" id="UP000822688">
    <property type="component" value="Chromosome 6"/>
</dbReference>
<comment type="catalytic activity">
    <reaction evidence="3">
        <text>glycyl-tRNA(Ala) + H2O = tRNA(Ala) + glycine + H(+)</text>
        <dbReference type="Rhea" id="RHEA:53744"/>
        <dbReference type="Rhea" id="RHEA-COMP:9657"/>
        <dbReference type="Rhea" id="RHEA-COMP:13640"/>
        <dbReference type="ChEBI" id="CHEBI:15377"/>
        <dbReference type="ChEBI" id="CHEBI:15378"/>
        <dbReference type="ChEBI" id="CHEBI:57305"/>
        <dbReference type="ChEBI" id="CHEBI:78442"/>
        <dbReference type="ChEBI" id="CHEBI:78522"/>
        <dbReference type="EC" id="3.1.1.96"/>
    </reaction>
</comment>
<protein>
    <recommendedName>
        <fullName evidence="2 5">D-aminoacyl-tRNA deacylase</fullName>
        <ecNumber evidence="2 5">3.1.1.96</ecNumber>
    </recommendedName>
</protein>